<keyword evidence="3" id="KW-1185">Reference proteome</keyword>
<evidence type="ECO:0000313" key="2">
    <source>
        <dbReference type="EMBL" id="KIM98330.1"/>
    </source>
</evidence>
<dbReference type="Proteomes" id="UP000054321">
    <property type="component" value="Unassembled WGS sequence"/>
</dbReference>
<evidence type="ECO:0000256" key="1">
    <source>
        <dbReference type="SAM" id="SignalP"/>
    </source>
</evidence>
<dbReference type="OrthoDB" id="3438213at2759"/>
<proteinExistence type="predicted"/>
<feature type="chain" id="PRO_5002174592" evidence="1">
    <location>
        <begin position="27"/>
        <end position="157"/>
    </location>
</feature>
<gene>
    <name evidence="2" type="ORF">OIDMADRAFT_20058</name>
</gene>
<dbReference type="AlphaFoldDB" id="A0A0C3GQL1"/>
<dbReference type="HOGENOM" id="CLU_139877_0_0_1"/>
<keyword evidence="1" id="KW-0732">Signal</keyword>
<feature type="signal peptide" evidence="1">
    <location>
        <begin position="1"/>
        <end position="26"/>
    </location>
</feature>
<organism evidence="2 3">
    <name type="scientific">Oidiodendron maius (strain Zn)</name>
    <dbReference type="NCBI Taxonomy" id="913774"/>
    <lineage>
        <taxon>Eukaryota</taxon>
        <taxon>Fungi</taxon>
        <taxon>Dikarya</taxon>
        <taxon>Ascomycota</taxon>
        <taxon>Pezizomycotina</taxon>
        <taxon>Leotiomycetes</taxon>
        <taxon>Leotiomycetes incertae sedis</taxon>
        <taxon>Myxotrichaceae</taxon>
        <taxon>Oidiodendron</taxon>
    </lineage>
</organism>
<sequence length="157" mass="16301">MASLKTSLLTYLVLVLSLFNITVSTAILPRQSPSAGTTISSADCTSYARTANVSVVGSNSTLRGAFLRSSPMGTFMAASILDKEIVNLPALQMDSALNGQCGNLTTIAFEAAATNFTQGTVLGFRILTDVGAPPGGFEMPLSWAVISLLMVGVFTSV</sequence>
<protein>
    <submittedName>
        <fullName evidence="2">Uncharacterized protein</fullName>
    </submittedName>
</protein>
<evidence type="ECO:0000313" key="3">
    <source>
        <dbReference type="Proteomes" id="UP000054321"/>
    </source>
</evidence>
<accession>A0A0C3GQL1</accession>
<reference evidence="3" key="2">
    <citation type="submission" date="2015-01" db="EMBL/GenBank/DDBJ databases">
        <title>Evolutionary Origins and Diversification of the Mycorrhizal Mutualists.</title>
        <authorList>
            <consortium name="DOE Joint Genome Institute"/>
            <consortium name="Mycorrhizal Genomics Consortium"/>
            <person name="Kohler A."/>
            <person name="Kuo A."/>
            <person name="Nagy L.G."/>
            <person name="Floudas D."/>
            <person name="Copeland A."/>
            <person name="Barry K.W."/>
            <person name="Cichocki N."/>
            <person name="Veneault-Fourrey C."/>
            <person name="LaButti K."/>
            <person name="Lindquist E.A."/>
            <person name="Lipzen A."/>
            <person name="Lundell T."/>
            <person name="Morin E."/>
            <person name="Murat C."/>
            <person name="Riley R."/>
            <person name="Ohm R."/>
            <person name="Sun H."/>
            <person name="Tunlid A."/>
            <person name="Henrissat B."/>
            <person name="Grigoriev I.V."/>
            <person name="Hibbett D.S."/>
            <person name="Martin F."/>
        </authorList>
    </citation>
    <scope>NUCLEOTIDE SEQUENCE [LARGE SCALE GENOMIC DNA]</scope>
    <source>
        <strain evidence="3">Zn</strain>
    </source>
</reference>
<dbReference type="EMBL" id="KN832880">
    <property type="protein sequence ID" value="KIM98330.1"/>
    <property type="molecule type" value="Genomic_DNA"/>
</dbReference>
<dbReference type="InParanoid" id="A0A0C3GQL1"/>
<name>A0A0C3GQL1_OIDMZ</name>
<reference evidence="2 3" key="1">
    <citation type="submission" date="2014-04" db="EMBL/GenBank/DDBJ databases">
        <authorList>
            <consortium name="DOE Joint Genome Institute"/>
            <person name="Kuo A."/>
            <person name="Martino E."/>
            <person name="Perotto S."/>
            <person name="Kohler A."/>
            <person name="Nagy L.G."/>
            <person name="Floudas D."/>
            <person name="Copeland A."/>
            <person name="Barry K.W."/>
            <person name="Cichocki N."/>
            <person name="Veneault-Fourrey C."/>
            <person name="LaButti K."/>
            <person name="Lindquist E.A."/>
            <person name="Lipzen A."/>
            <person name="Lundell T."/>
            <person name="Morin E."/>
            <person name="Murat C."/>
            <person name="Sun H."/>
            <person name="Tunlid A."/>
            <person name="Henrissat B."/>
            <person name="Grigoriev I.V."/>
            <person name="Hibbett D.S."/>
            <person name="Martin F."/>
            <person name="Nordberg H.P."/>
            <person name="Cantor M.N."/>
            <person name="Hua S.X."/>
        </authorList>
    </citation>
    <scope>NUCLEOTIDE SEQUENCE [LARGE SCALE GENOMIC DNA]</scope>
    <source>
        <strain evidence="2 3">Zn</strain>
    </source>
</reference>